<name>A0A4R2LJT5_9FIRM</name>
<dbReference type="RefSeq" id="WP_132088329.1">
    <property type="nucleotide sequence ID" value="NZ_JANKAQ010000001.1"/>
</dbReference>
<gene>
    <name evidence="2" type="ORF">EV212_1026</name>
</gene>
<evidence type="ECO:0000313" key="3">
    <source>
        <dbReference type="Proteomes" id="UP000295711"/>
    </source>
</evidence>
<keyword evidence="3" id="KW-1185">Reference proteome</keyword>
<dbReference type="Proteomes" id="UP000295711">
    <property type="component" value="Unassembled WGS sequence"/>
</dbReference>
<sequence length="137" mass="16260">MKKRFITVFVFIGIFTTLIYLQYGRDVKVESSVLNCSSEFYEQRLTIIANKLFVSNKEKFAEEIIERCTDNTFREVRFSYDITGYPNRICISVYPNELSRKLGDNHFTILYQAGTENNYVYNVKDRPEMFKIKIETE</sequence>
<keyword evidence="1" id="KW-0472">Membrane</keyword>
<dbReference type="OrthoDB" id="1855842at2"/>
<evidence type="ECO:0000313" key="2">
    <source>
        <dbReference type="EMBL" id="TCO85692.1"/>
    </source>
</evidence>
<comment type="caution">
    <text evidence="2">The sequence shown here is derived from an EMBL/GenBank/DDBJ whole genome shotgun (WGS) entry which is preliminary data.</text>
</comment>
<keyword evidence="1" id="KW-0812">Transmembrane</keyword>
<organism evidence="2 3">
    <name type="scientific">Frisingicoccus caecimuris</name>
    <dbReference type="NCBI Taxonomy" id="1796636"/>
    <lineage>
        <taxon>Bacteria</taxon>
        <taxon>Bacillati</taxon>
        <taxon>Bacillota</taxon>
        <taxon>Clostridia</taxon>
        <taxon>Lachnospirales</taxon>
        <taxon>Lachnospiraceae</taxon>
        <taxon>Frisingicoccus</taxon>
    </lineage>
</organism>
<feature type="transmembrane region" description="Helical" evidence="1">
    <location>
        <begin position="5"/>
        <end position="23"/>
    </location>
</feature>
<dbReference type="AlphaFoldDB" id="A0A4R2LJT5"/>
<protein>
    <submittedName>
        <fullName evidence="2">Uncharacterized protein</fullName>
    </submittedName>
</protein>
<dbReference type="EMBL" id="SLXA01000002">
    <property type="protein sequence ID" value="TCO85692.1"/>
    <property type="molecule type" value="Genomic_DNA"/>
</dbReference>
<keyword evidence="1" id="KW-1133">Transmembrane helix</keyword>
<accession>A0A4R2LJT5</accession>
<reference evidence="2 3" key="1">
    <citation type="submission" date="2019-03" db="EMBL/GenBank/DDBJ databases">
        <title>Genomic Encyclopedia of Type Strains, Phase IV (KMG-IV): sequencing the most valuable type-strain genomes for metagenomic binning, comparative biology and taxonomic classification.</title>
        <authorList>
            <person name="Goeker M."/>
        </authorList>
    </citation>
    <scope>NUCLEOTIDE SEQUENCE [LARGE SCALE GENOMIC DNA]</scope>
    <source>
        <strain evidence="2 3">DSM 28559</strain>
    </source>
</reference>
<evidence type="ECO:0000256" key="1">
    <source>
        <dbReference type="SAM" id="Phobius"/>
    </source>
</evidence>
<proteinExistence type="predicted"/>